<dbReference type="EMBL" id="LLXZ01000012">
    <property type="protein sequence ID" value="KRR14652.1"/>
    <property type="molecule type" value="Genomic_DNA"/>
</dbReference>
<dbReference type="Pfam" id="PF18932">
    <property type="entry name" value="DUF5681"/>
    <property type="match status" value="1"/>
</dbReference>
<proteinExistence type="predicted"/>
<evidence type="ECO:0000259" key="2">
    <source>
        <dbReference type="Pfam" id="PF18932"/>
    </source>
</evidence>
<organism evidence="3 4">
    <name type="scientific">Bradyrhizobium jicamae</name>
    <dbReference type="NCBI Taxonomy" id="280332"/>
    <lineage>
        <taxon>Bacteria</taxon>
        <taxon>Pseudomonadati</taxon>
        <taxon>Pseudomonadota</taxon>
        <taxon>Alphaproteobacteria</taxon>
        <taxon>Hyphomicrobiales</taxon>
        <taxon>Nitrobacteraceae</taxon>
        <taxon>Bradyrhizobium</taxon>
    </lineage>
</organism>
<feature type="domain" description="DUF5681" evidence="2">
    <location>
        <begin position="20"/>
        <end position="53"/>
    </location>
</feature>
<sequence length="167" mass="18377">MCVRRVEPVKKQNNQSGLRPWKPGQSGNPKGRPIGARQKISEQLLSDLAVVWEQQGESVLRRLAIEDPGKLATIAYGLLPRDVFISVEHRTPGNMDPEDWAIMARLVSIVRECLPPGANAVPADVAGVIEDGLRSHFAKDLPQLIEVKTDEAVAMTVANEEPRDARD</sequence>
<evidence type="ECO:0000256" key="1">
    <source>
        <dbReference type="SAM" id="MobiDB-lite"/>
    </source>
</evidence>
<evidence type="ECO:0000313" key="4">
    <source>
        <dbReference type="Proteomes" id="UP000050863"/>
    </source>
</evidence>
<feature type="region of interest" description="Disordered" evidence="1">
    <location>
        <begin position="1"/>
        <end position="34"/>
    </location>
</feature>
<keyword evidence="4" id="KW-1185">Reference proteome</keyword>
<accession>A0A0R3M3X0</accession>
<dbReference type="InterPro" id="IPR043736">
    <property type="entry name" value="DUF5681"/>
</dbReference>
<comment type="caution">
    <text evidence="3">The sequence shown here is derived from an EMBL/GenBank/DDBJ whole genome shotgun (WGS) entry which is preliminary data.</text>
</comment>
<name>A0A0R3M3X0_9BRAD</name>
<dbReference type="AlphaFoldDB" id="A0A0R3M3X0"/>
<dbReference type="Proteomes" id="UP000050863">
    <property type="component" value="Unassembled WGS sequence"/>
</dbReference>
<reference evidence="3 4" key="1">
    <citation type="submission" date="2014-03" db="EMBL/GenBank/DDBJ databases">
        <title>Bradyrhizobium valentinum sp. nov., isolated from effective nodules of Lupinus mariae-josephae, a lupine endemic of basic-lime soils in Eastern Spain.</title>
        <authorList>
            <person name="Duran D."/>
            <person name="Rey L."/>
            <person name="Navarro A."/>
            <person name="Busquets A."/>
            <person name="Imperial J."/>
            <person name="Ruiz-Argueso T."/>
        </authorList>
    </citation>
    <scope>NUCLEOTIDE SEQUENCE [LARGE SCALE GENOMIC DNA]</scope>
    <source>
        <strain evidence="3 4">PAC68</strain>
    </source>
</reference>
<gene>
    <name evidence="3" type="ORF">CQ12_11015</name>
</gene>
<protein>
    <recommendedName>
        <fullName evidence="2">DUF5681 domain-containing protein</fullName>
    </recommendedName>
</protein>
<evidence type="ECO:0000313" key="3">
    <source>
        <dbReference type="EMBL" id="KRR14652.1"/>
    </source>
</evidence>
<feature type="compositionally biased region" description="Basic and acidic residues" evidence="1">
    <location>
        <begin position="1"/>
        <end position="10"/>
    </location>
</feature>